<dbReference type="STRING" id="135651.G0P4C0"/>
<dbReference type="OrthoDB" id="5794786at2759"/>
<evidence type="ECO:0000256" key="1">
    <source>
        <dbReference type="SAM" id="Phobius"/>
    </source>
</evidence>
<keyword evidence="1" id="KW-0812">Transmembrane</keyword>
<sequence>MRIGNTTEREAPWKLEFSLDRLKPRNWKRPYLVYLHLVLKLLPWCVLLFGAPGVSYIGKSEGYLMATMKTEINAACFISLILSSILGLTSVYLNLYLFVQVRYYRQWTMSKFIASWAYNFFVRIEFLDDESSGNNFRNTYYDNRAKY</sequence>
<dbReference type="OMA" id="TEREAPW"/>
<dbReference type="InParanoid" id="G0P4C0"/>
<evidence type="ECO:0000313" key="3">
    <source>
        <dbReference type="Proteomes" id="UP000008068"/>
    </source>
</evidence>
<evidence type="ECO:0000313" key="2">
    <source>
        <dbReference type="EMBL" id="EGT44675.1"/>
    </source>
</evidence>
<accession>G0P4C0</accession>
<dbReference type="eggNOG" id="ENOG502T2VS">
    <property type="taxonomic scope" value="Eukaryota"/>
</dbReference>
<feature type="transmembrane region" description="Helical" evidence="1">
    <location>
        <begin position="31"/>
        <end position="52"/>
    </location>
</feature>
<proteinExistence type="predicted"/>
<reference evidence="3" key="1">
    <citation type="submission" date="2011-07" db="EMBL/GenBank/DDBJ databases">
        <authorList>
            <consortium name="Caenorhabditis brenneri Sequencing and Analysis Consortium"/>
            <person name="Wilson R.K."/>
        </authorList>
    </citation>
    <scope>NUCLEOTIDE SEQUENCE [LARGE SCALE GENOMIC DNA]</scope>
    <source>
        <strain evidence="3">PB2801</strain>
    </source>
</reference>
<name>G0P4C0_CAEBE</name>
<dbReference type="AlphaFoldDB" id="G0P4C0"/>
<dbReference type="Proteomes" id="UP000008068">
    <property type="component" value="Unassembled WGS sequence"/>
</dbReference>
<keyword evidence="1" id="KW-0472">Membrane</keyword>
<protein>
    <submittedName>
        <fullName evidence="2">Uncharacterized protein</fullName>
    </submittedName>
</protein>
<keyword evidence="1" id="KW-1133">Transmembrane helix</keyword>
<keyword evidence="3" id="KW-1185">Reference proteome</keyword>
<gene>
    <name evidence="2" type="ORF">CAEBREN_20037</name>
</gene>
<organism evidence="3">
    <name type="scientific">Caenorhabditis brenneri</name>
    <name type="common">Nematode worm</name>
    <dbReference type="NCBI Taxonomy" id="135651"/>
    <lineage>
        <taxon>Eukaryota</taxon>
        <taxon>Metazoa</taxon>
        <taxon>Ecdysozoa</taxon>
        <taxon>Nematoda</taxon>
        <taxon>Chromadorea</taxon>
        <taxon>Rhabditida</taxon>
        <taxon>Rhabditina</taxon>
        <taxon>Rhabditomorpha</taxon>
        <taxon>Rhabditoidea</taxon>
        <taxon>Rhabditidae</taxon>
        <taxon>Peloderinae</taxon>
        <taxon>Caenorhabditis</taxon>
    </lineage>
</organism>
<dbReference type="EMBL" id="GL380061">
    <property type="protein sequence ID" value="EGT44675.1"/>
    <property type="molecule type" value="Genomic_DNA"/>
</dbReference>
<dbReference type="HOGENOM" id="CLU_1769698_0_0_1"/>
<feature type="transmembrane region" description="Helical" evidence="1">
    <location>
        <begin position="72"/>
        <end position="99"/>
    </location>
</feature>